<evidence type="ECO:0000313" key="10">
    <source>
        <dbReference type="Proteomes" id="UP000320475"/>
    </source>
</evidence>
<keyword evidence="2 6" id="KW-0812">Transmembrane</keyword>
<dbReference type="STRING" id="286115.A0A507CE36"/>
<evidence type="ECO:0008006" key="11">
    <source>
        <dbReference type="Google" id="ProtNLM"/>
    </source>
</evidence>
<evidence type="ECO:0000313" key="8">
    <source>
        <dbReference type="EMBL" id="TPX45178.1"/>
    </source>
</evidence>
<keyword evidence="3 6" id="KW-1133">Transmembrane helix</keyword>
<evidence type="ECO:0000256" key="4">
    <source>
        <dbReference type="ARBA" id="ARBA00023136"/>
    </source>
</evidence>
<evidence type="ECO:0000256" key="2">
    <source>
        <dbReference type="ARBA" id="ARBA00022692"/>
    </source>
</evidence>
<dbReference type="EMBL" id="QEAM01000151">
    <property type="protein sequence ID" value="TPX45178.1"/>
    <property type="molecule type" value="Genomic_DNA"/>
</dbReference>
<feature type="transmembrane region" description="Helical" evidence="6">
    <location>
        <begin position="52"/>
        <end position="70"/>
    </location>
</feature>
<keyword evidence="4 6" id="KW-0472">Membrane</keyword>
<evidence type="ECO:0000256" key="3">
    <source>
        <dbReference type="ARBA" id="ARBA00022989"/>
    </source>
</evidence>
<dbReference type="GO" id="GO:0043007">
    <property type="term" value="P:maintenance of rDNA"/>
    <property type="evidence" value="ECO:0007669"/>
    <property type="project" value="TreeGrafter"/>
</dbReference>
<dbReference type="EMBL" id="QEAN01000354">
    <property type="protein sequence ID" value="TPX39327.1"/>
    <property type="molecule type" value="Genomic_DNA"/>
</dbReference>
<dbReference type="InterPro" id="IPR018819">
    <property type="entry name" value="Nur1/Mug154"/>
</dbReference>
<dbReference type="PANTHER" id="PTHR28293:SF1">
    <property type="entry name" value="NUCLEAR RIM PROTEIN 1"/>
    <property type="match status" value="1"/>
</dbReference>
<dbReference type="PANTHER" id="PTHR28293">
    <property type="entry name" value="NUCLEAR RIM PROTEIN 1"/>
    <property type="match status" value="1"/>
</dbReference>
<proteinExistence type="predicted"/>
<reference evidence="9 10" key="1">
    <citation type="journal article" date="2019" name="Sci. Rep.">
        <title>Comparative genomics of chytrid fungi reveal insights into the obligate biotrophic and pathogenic lifestyle of Synchytrium endobioticum.</title>
        <authorList>
            <person name="van de Vossenberg B.T.L.H."/>
            <person name="Warris S."/>
            <person name="Nguyen H.D.T."/>
            <person name="van Gent-Pelzer M.P.E."/>
            <person name="Joly D.L."/>
            <person name="van de Geest H.C."/>
            <person name="Bonants P.J.M."/>
            <person name="Smith D.S."/>
            <person name="Levesque C.A."/>
            <person name="van der Lee T.A.J."/>
        </authorList>
    </citation>
    <scope>NUCLEOTIDE SEQUENCE [LARGE SCALE GENOMIC DNA]</scope>
    <source>
        <strain evidence="8 10">LEV6574</strain>
        <strain evidence="7 9">MB42</strain>
    </source>
</reference>
<comment type="caution">
    <text evidence="7">The sequence shown here is derived from an EMBL/GenBank/DDBJ whole genome shotgun (WGS) entry which is preliminary data.</text>
</comment>
<name>A0A507CE36_9FUNG</name>
<dbReference type="VEuPathDB" id="FungiDB:SeMB42_g06376"/>
<keyword evidence="9" id="KW-1185">Reference proteome</keyword>
<evidence type="ECO:0000256" key="5">
    <source>
        <dbReference type="SAM" id="MobiDB-lite"/>
    </source>
</evidence>
<dbReference type="GO" id="GO:0012505">
    <property type="term" value="C:endomembrane system"/>
    <property type="evidence" value="ECO:0007669"/>
    <property type="project" value="UniProtKB-SubCell"/>
</dbReference>
<protein>
    <recommendedName>
        <fullName evidence="11">Nuclear rim protein 1</fullName>
    </recommendedName>
</protein>
<evidence type="ECO:0000313" key="7">
    <source>
        <dbReference type="EMBL" id="TPX39327.1"/>
    </source>
</evidence>
<dbReference type="Pfam" id="PF10332">
    <property type="entry name" value="DUF2418"/>
    <property type="match status" value="1"/>
</dbReference>
<evidence type="ECO:0000256" key="6">
    <source>
        <dbReference type="SAM" id="Phobius"/>
    </source>
</evidence>
<evidence type="ECO:0000256" key="1">
    <source>
        <dbReference type="ARBA" id="ARBA00004127"/>
    </source>
</evidence>
<gene>
    <name evidence="8" type="ORF">SeLEV6574_g04021</name>
    <name evidence="7" type="ORF">SeMB42_g06376</name>
</gene>
<evidence type="ECO:0000313" key="9">
    <source>
        <dbReference type="Proteomes" id="UP000317494"/>
    </source>
</evidence>
<feature type="transmembrane region" description="Helical" evidence="6">
    <location>
        <begin position="122"/>
        <end position="145"/>
    </location>
</feature>
<sequence>MAGVVEAAKQAPRMAKRRSSVWSRITSFPGDLYLRIAEEVALMDFESYIQRGSKPIVVAFNLLFLVIRYMKDYSNDEQWKPVNWSGSGAIKHDDDFISSRSNTHYSDPHSWSYFTFWTALEIMLWLIALGNTVYLFCWTKTYIFFKRKRNDSVKSRNAKLVWVDTQGTADDTMDDDDELDRPDQLSGRRLKWRLNVWEPPEWALTLFCGFSPPQLLMLWSATADNWKTSVLSAGLTSLFFYLFTSVFNDKINDKTILGGELLQEFTTGFVYKQTPFLVKKDEAVGTEDVGVCDDDIIEEPVRTITSSRNGFIGRMFTPAAIRSDRHRRFNQMDELGDEDLEEEDDEDVENLAPADTWTPEKTFENPFQRKHK</sequence>
<dbReference type="AlphaFoldDB" id="A0A507CE36"/>
<dbReference type="Proteomes" id="UP000320475">
    <property type="component" value="Unassembled WGS sequence"/>
</dbReference>
<dbReference type="OrthoDB" id="3363151at2759"/>
<dbReference type="Proteomes" id="UP000317494">
    <property type="component" value="Unassembled WGS sequence"/>
</dbReference>
<dbReference type="GO" id="GO:0007096">
    <property type="term" value="P:regulation of exit from mitosis"/>
    <property type="evidence" value="ECO:0007669"/>
    <property type="project" value="TreeGrafter"/>
</dbReference>
<comment type="subcellular location">
    <subcellularLocation>
        <location evidence="1">Endomembrane system</location>
        <topology evidence="1">Multi-pass membrane protein</topology>
    </subcellularLocation>
</comment>
<accession>A0A507CE36</accession>
<feature type="region of interest" description="Disordered" evidence="5">
    <location>
        <begin position="332"/>
        <end position="372"/>
    </location>
</feature>
<organism evidence="7 9">
    <name type="scientific">Synchytrium endobioticum</name>
    <dbReference type="NCBI Taxonomy" id="286115"/>
    <lineage>
        <taxon>Eukaryota</taxon>
        <taxon>Fungi</taxon>
        <taxon>Fungi incertae sedis</taxon>
        <taxon>Chytridiomycota</taxon>
        <taxon>Chytridiomycota incertae sedis</taxon>
        <taxon>Chytridiomycetes</taxon>
        <taxon>Synchytriales</taxon>
        <taxon>Synchytriaceae</taxon>
        <taxon>Synchytrium</taxon>
    </lineage>
</organism>
<feature type="compositionally biased region" description="Acidic residues" evidence="5">
    <location>
        <begin position="334"/>
        <end position="349"/>
    </location>
</feature>